<evidence type="ECO:0000256" key="1">
    <source>
        <dbReference type="SAM" id="MobiDB-lite"/>
    </source>
</evidence>
<dbReference type="AlphaFoldDB" id="A0AAW1EUL7"/>
<accession>A0AAW1EUL7</accession>
<gene>
    <name evidence="2" type="ORF">VZT92_016579</name>
</gene>
<reference evidence="2 3" key="1">
    <citation type="journal article" date="2024" name="Genome Biol. Evol.">
        <title>Chromosome-level genome assembly of the viviparous eelpout Zoarces viviparus.</title>
        <authorList>
            <person name="Fuhrmann N."/>
            <person name="Brasseur M.V."/>
            <person name="Bakowski C.E."/>
            <person name="Podsiadlowski L."/>
            <person name="Prost S."/>
            <person name="Krehenwinkel H."/>
            <person name="Mayer C."/>
        </authorList>
    </citation>
    <scope>NUCLEOTIDE SEQUENCE [LARGE SCALE GENOMIC DNA]</scope>
    <source>
        <strain evidence="2">NO-MEL_2022_Ind0_liver</strain>
    </source>
</reference>
<comment type="caution">
    <text evidence="2">The sequence shown here is derived from an EMBL/GenBank/DDBJ whole genome shotgun (WGS) entry which is preliminary data.</text>
</comment>
<feature type="compositionally biased region" description="Basic and acidic residues" evidence="1">
    <location>
        <begin position="8"/>
        <end position="37"/>
    </location>
</feature>
<name>A0AAW1EUL7_ZOAVI</name>
<evidence type="ECO:0000313" key="3">
    <source>
        <dbReference type="Proteomes" id="UP001488805"/>
    </source>
</evidence>
<sequence>MAGGNGRSDSHVGEGRPPEEGDERQRGEVQPGDDGRDANMASPSLHMDPTVSFCLQVLTGNPACVFYVGAQAGNLA</sequence>
<dbReference type="EMBL" id="JBCEZU010000134">
    <property type="protein sequence ID" value="KAK9525908.1"/>
    <property type="molecule type" value="Genomic_DNA"/>
</dbReference>
<evidence type="ECO:0000313" key="2">
    <source>
        <dbReference type="EMBL" id="KAK9525908.1"/>
    </source>
</evidence>
<organism evidence="2 3">
    <name type="scientific">Zoarces viviparus</name>
    <name type="common">Viviparous eelpout</name>
    <name type="synonym">Blennius viviparus</name>
    <dbReference type="NCBI Taxonomy" id="48416"/>
    <lineage>
        <taxon>Eukaryota</taxon>
        <taxon>Metazoa</taxon>
        <taxon>Chordata</taxon>
        <taxon>Craniata</taxon>
        <taxon>Vertebrata</taxon>
        <taxon>Euteleostomi</taxon>
        <taxon>Actinopterygii</taxon>
        <taxon>Neopterygii</taxon>
        <taxon>Teleostei</taxon>
        <taxon>Neoteleostei</taxon>
        <taxon>Acanthomorphata</taxon>
        <taxon>Eupercaria</taxon>
        <taxon>Perciformes</taxon>
        <taxon>Cottioidei</taxon>
        <taxon>Zoarcales</taxon>
        <taxon>Zoarcidae</taxon>
        <taxon>Zoarcinae</taxon>
        <taxon>Zoarces</taxon>
    </lineage>
</organism>
<protein>
    <submittedName>
        <fullName evidence="2">Uncharacterized protein</fullName>
    </submittedName>
</protein>
<dbReference type="Proteomes" id="UP001488805">
    <property type="component" value="Unassembled WGS sequence"/>
</dbReference>
<feature type="region of interest" description="Disordered" evidence="1">
    <location>
        <begin position="1"/>
        <end position="46"/>
    </location>
</feature>
<proteinExistence type="predicted"/>
<keyword evidence="3" id="KW-1185">Reference proteome</keyword>